<accession>A0A1I7T6N7</accession>
<name>A0A1I7T6N7_9PELO</name>
<dbReference type="Pfam" id="PF14747">
    <property type="entry name" value="DUF4473"/>
    <property type="match status" value="1"/>
</dbReference>
<dbReference type="PANTHER" id="PTHR33272:SF4">
    <property type="entry name" value="30S RIBOSOMAL PROTEIN S15-RELATED"/>
    <property type="match status" value="1"/>
</dbReference>
<dbReference type="Proteomes" id="UP000095282">
    <property type="component" value="Unplaced"/>
</dbReference>
<dbReference type="eggNOG" id="ENOG502TIZK">
    <property type="taxonomic scope" value="Eukaryota"/>
</dbReference>
<evidence type="ECO:0000313" key="2">
    <source>
        <dbReference type="WBParaSite" id="Csp11.Scaffold522.g2931.t1"/>
    </source>
</evidence>
<protein>
    <submittedName>
        <fullName evidence="2">DUF4954 family protein</fullName>
    </submittedName>
</protein>
<proteinExistence type="predicted"/>
<keyword evidence="1" id="KW-1185">Reference proteome</keyword>
<reference evidence="2" key="1">
    <citation type="submission" date="2016-11" db="UniProtKB">
        <authorList>
            <consortium name="WormBaseParasite"/>
        </authorList>
    </citation>
    <scope>IDENTIFICATION</scope>
</reference>
<organism evidence="1 2">
    <name type="scientific">Caenorhabditis tropicalis</name>
    <dbReference type="NCBI Taxonomy" id="1561998"/>
    <lineage>
        <taxon>Eukaryota</taxon>
        <taxon>Metazoa</taxon>
        <taxon>Ecdysozoa</taxon>
        <taxon>Nematoda</taxon>
        <taxon>Chromadorea</taxon>
        <taxon>Rhabditida</taxon>
        <taxon>Rhabditina</taxon>
        <taxon>Rhabditomorpha</taxon>
        <taxon>Rhabditoidea</taxon>
        <taxon>Rhabditidae</taxon>
        <taxon>Peloderinae</taxon>
        <taxon>Caenorhabditis</taxon>
    </lineage>
</organism>
<dbReference type="AlphaFoldDB" id="A0A1I7T6N7"/>
<sequence>MIQSVSFWMVMGAAAVPNPGNSYRSELIAAGLSSQAADGILKICKESSRNYQKSSDFKEAVTEVTRFYLKIENFIKTQSNEDQIAHGIYAEKKKEKYRN</sequence>
<dbReference type="WBParaSite" id="Csp11.Scaffold522.g2931.t1">
    <property type="protein sequence ID" value="Csp11.Scaffold522.g2931.t1"/>
    <property type="gene ID" value="Csp11.Scaffold522.g2931"/>
</dbReference>
<evidence type="ECO:0000313" key="1">
    <source>
        <dbReference type="Proteomes" id="UP000095282"/>
    </source>
</evidence>
<dbReference type="PANTHER" id="PTHR33272">
    <property type="entry name" value="PROTEIN CBG22877-RELATED"/>
    <property type="match status" value="1"/>
</dbReference>
<dbReference type="InterPro" id="IPR027913">
    <property type="entry name" value="DUF4473"/>
</dbReference>